<keyword evidence="2" id="KW-1185">Reference proteome</keyword>
<proteinExistence type="predicted"/>
<reference evidence="2" key="1">
    <citation type="submission" date="2016-10" db="EMBL/GenBank/DDBJ databases">
        <authorList>
            <person name="Varghese N."/>
            <person name="Submissions S."/>
        </authorList>
    </citation>
    <scope>NUCLEOTIDE SEQUENCE [LARGE SCALE GENOMIC DNA]</scope>
    <source>
        <strain evidence="2">DSM 22376</strain>
    </source>
</reference>
<dbReference type="OrthoDB" id="793359at2"/>
<name>A0A1H4FQI5_9FLAO</name>
<protein>
    <submittedName>
        <fullName evidence="1">Uncharacterized protein</fullName>
    </submittedName>
</protein>
<dbReference type="InterPro" id="IPR032710">
    <property type="entry name" value="NTF2-like_dom_sf"/>
</dbReference>
<dbReference type="EMBL" id="FNRD01000014">
    <property type="protein sequence ID" value="SEA99619.1"/>
    <property type="molecule type" value="Genomic_DNA"/>
</dbReference>
<evidence type="ECO:0000313" key="1">
    <source>
        <dbReference type="EMBL" id="SEA99619.1"/>
    </source>
</evidence>
<dbReference type="Proteomes" id="UP000198951">
    <property type="component" value="Unassembled WGS sequence"/>
</dbReference>
<dbReference type="STRING" id="150146.SAMN05443667_114110"/>
<dbReference type="RefSeq" id="WP_091093002.1">
    <property type="nucleotide sequence ID" value="NZ_FNRD01000014.1"/>
</dbReference>
<dbReference type="AlphaFoldDB" id="A0A1H4FQI5"/>
<dbReference type="Gene3D" id="3.10.450.50">
    <property type="match status" value="2"/>
</dbReference>
<evidence type="ECO:0000313" key="2">
    <source>
        <dbReference type="Proteomes" id="UP000198951"/>
    </source>
</evidence>
<sequence>MKKAILIVMMGTTLITYAQKKANGTIYVEHPAITVVEAMTKAFVSGDENKVASYLADDFKSYNGTNQADKGSDKASFLKSVKNWKDNIDYLSIKRSPGAYPDALEYTDDNQKDVVWVQTWEDVKGVHKKTGVKIDMPIHKLFVVNKDKKIKSIMTYSDAGVGSEINDSYSVRKNGTIYNHHDYINKVRVMVQAFGNKDYDKAYSFYDKNASFRNINMAPDEKSLNLDQMKEMDKKMTQQFDVLSMDMVGYPDYFNYELGDAKVVQSWWNCNMTRKSDNKKIVLPVLFIDTFNSEGLITDEIAYYSEKLLEK</sequence>
<accession>A0A1H4FQI5</accession>
<dbReference type="SUPFAM" id="SSF54427">
    <property type="entry name" value="NTF2-like"/>
    <property type="match status" value="2"/>
</dbReference>
<gene>
    <name evidence="1" type="ORF">SAMN05443667_114110</name>
</gene>
<organism evidence="1 2">
    <name type="scientific">Flavobacterium gillisiae</name>
    <dbReference type="NCBI Taxonomy" id="150146"/>
    <lineage>
        <taxon>Bacteria</taxon>
        <taxon>Pseudomonadati</taxon>
        <taxon>Bacteroidota</taxon>
        <taxon>Flavobacteriia</taxon>
        <taxon>Flavobacteriales</taxon>
        <taxon>Flavobacteriaceae</taxon>
        <taxon>Flavobacterium</taxon>
    </lineage>
</organism>